<accession>A0AAU7CT04</accession>
<dbReference type="SUPFAM" id="SSF49785">
    <property type="entry name" value="Galactose-binding domain-like"/>
    <property type="match status" value="2"/>
</dbReference>
<protein>
    <submittedName>
        <fullName evidence="5">Ig-like domain-containing protein</fullName>
    </submittedName>
</protein>
<evidence type="ECO:0000256" key="1">
    <source>
        <dbReference type="ARBA" id="ARBA00022670"/>
    </source>
</evidence>
<name>A0AAU7CT04_9BACT</name>
<dbReference type="InterPro" id="IPR044016">
    <property type="entry name" value="Big_13"/>
</dbReference>
<gene>
    <name evidence="5" type="ORF">V5E97_40185</name>
</gene>
<feature type="compositionally biased region" description="Polar residues" evidence="3">
    <location>
        <begin position="72"/>
        <end position="85"/>
    </location>
</feature>
<dbReference type="SUPFAM" id="SSF110296">
    <property type="entry name" value="Oligoxyloglucan reducing end-specific cellobiohydrolase"/>
    <property type="match status" value="2"/>
</dbReference>
<dbReference type="SUPFAM" id="SSF69318">
    <property type="entry name" value="Integrin alpha N-terminal domain"/>
    <property type="match status" value="2"/>
</dbReference>
<dbReference type="InterPro" id="IPR002884">
    <property type="entry name" value="P_dom"/>
</dbReference>
<dbReference type="RefSeq" id="WP_406701360.1">
    <property type="nucleotide sequence ID" value="NZ_CP155448.1"/>
</dbReference>
<keyword evidence="2" id="KW-0378">Hydrolase</keyword>
<dbReference type="PROSITE" id="PS51829">
    <property type="entry name" value="P_HOMO_B"/>
    <property type="match status" value="2"/>
</dbReference>
<keyword evidence="1" id="KW-0645">Protease</keyword>
<dbReference type="EMBL" id="CP155448">
    <property type="protein sequence ID" value="XBH08489.1"/>
    <property type="molecule type" value="Genomic_DNA"/>
</dbReference>
<proteinExistence type="predicted"/>
<dbReference type="Gene3D" id="2.130.10.10">
    <property type="entry name" value="YVTN repeat-like/Quinoprotein amine dehydrogenase"/>
    <property type="match status" value="3"/>
</dbReference>
<dbReference type="Pfam" id="PF19077">
    <property type="entry name" value="Big_13"/>
    <property type="match status" value="2"/>
</dbReference>
<evidence type="ECO:0000259" key="4">
    <source>
        <dbReference type="PROSITE" id="PS51829"/>
    </source>
</evidence>
<dbReference type="Gene3D" id="2.60.120.260">
    <property type="entry name" value="Galactose-binding domain-like"/>
    <property type="match status" value="2"/>
</dbReference>
<organism evidence="5">
    <name type="scientific">Singulisphaera sp. Ch08</name>
    <dbReference type="NCBI Taxonomy" id="3120278"/>
    <lineage>
        <taxon>Bacteria</taxon>
        <taxon>Pseudomonadati</taxon>
        <taxon>Planctomycetota</taxon>
        <taxon>Planctomycetia</taxon>
        <taxon>Isosphaerales</taxon>
        <taxon>Isosphaeraceae</taxon>
        <taxon>Singulisphaera</taxon>
    </lineage>
</organism>
<dbReference type="Pfam" id="PF01483">
    <property type="entry name" value="P_proprotein"/>
    <property type="match status" value="1"/>
</dbReference>
<reference evidence="5" key="1">
    <citation type="submission" date="2024-05" db="EMBL/GenBank/DDBJ databases">
        <title>Planctomycetes of the genus Singulisphaera possess chitinolytic capabilities.</title>
        <authorList>
            <person name="Ivanova A."/>
        </authorList>
    </citation>
    <scope>NUCLEOTIDE SEQUENCE</scope>
    <source>
        <strain evidence="5">Ch08T</strain>
        <plasmid evidence="5">pSnCh</plasmid>
    </source>
</reference>
<dbReference type="GO" id="GO:0004252">
    <property type="term" value="F:serine-type endopeptidase activity"/>
    <property type="evidence" value="ECO:0007669"/>
    <property type="project" value="InterPro"/>
</dbReference>
<feature type="region of interest" description="Disordered" evidence="3">
    <location>
        <begin position="67"/>
        <end position="88"/>
    </location>
</feature>
<evidence type="ECO:0000313" key="5">
    <source>
        <dbReference type="EMBL" id="XBH08489.1"/>
    </source>
</evidence>
<dbReference type="InterPro" id="IPR008979">
    <property type="entry name" value="Galactose-bd-like_sf"/>
</dbReference>
<feature type="region of interest" description="Disordered" evidence="3">
    <location>
        <begin position="3221"/>
        <end position="3265"/>
    </location>
</feature>
<evidence type="ECO:0000256" key="3">
    <source>
        <dbReference type="SAM" id="MobiDB-lite"/>
    </source>
</evidence>
<dbReference type="PANTHER" id="PTHR39431">
    <property type="entry name" value="FRPA/C-RELATED PROTEIN"/>
    <property type="match status" value="1"/>
</dbReference>
<dbReference type="SUPFAM" id="SSF50939">
    <property type="entry name" value="Sialidases"/>
    <property type="match status" value="1"/>
</dbReference>
<feature type="domain" description="P/Homo B" evidence="4">
    <location>
        <begin position="360"/>
        <end position="531"/>
    </location>
</feature>
<keyword evidence="5" id="KW-0614">Plasmid</keyword>
<dbReference type="GO" id="GO:0006508">
    <property type="term" value="P:proteolysis"/>
    <property type="evidence" value="ECO:0007669"/>
    <property type="project" value="UniProtKB-KW"/>
</dbReference>
<evidence type="ECO:0000256" key="2">
    <source>
        <dbReference type="ARBA" id="ARBA00022801"/>
    </source>
</evidence>
<dbReference type="InterPro" id="IPR015943">
    <property type="entry name" value="WD40/YVTN_repeat-like_dom_sf"/>
</dbReference>
<dbReference type="Gene3D" id="2.60.40.10">
    <property type="entry name" value="Immunoglobulins"/>
    <property type="match status" value="2"/>
</dbReference>
<feature type="compositionally biased region" description="Low complexity" evidence="3">
    <location>
        <begin position="3221"/>
        <end position="3240"/>
    </location>
</feature>
<sequence>MRSERSEVKAKAGHNRALVGFRRESARKSAMRRLTLEGLETRTLMATLPGSLLVSVQQSTLPAPYVDPNGPVTVSTSRGDESSPSIAVDKNNPLKLAAVWTRNDPAFAAPTPQVFIEGAYSNNGGQTWTSLSGLGTGLLTDPTSPATNQIPYSQATDASVAFDRNGNFYVLTSQHTNSTGPNSPNALVLNGYNFTTNTASQFLSKVVYQSTQDMALTPMLAIDDNLSSYTDTDALNQSYTQTDPYAGNIYVAWATNDQPHQNAVNFNPNRILMVASSDGGFNFSGPVVLNSNGNNGGTGTQRATTPQLAISQGRPANPALYGPGDTGIPGGQVTVIYDDFNSGLQNSPPTDVIRANRTLGAAAQTFNGLAGPVSIAASTTNNYTTLVDITNANFSQLSDLSVSIILTHTAVNDLNIQLIAPDGTTIVLTPNGGAAAGGASGANLGVTANGQQSPTIFTDRGVSARPIGNPNSTSPYMGYYRPAGGNLNGLFGGRTAAQLNGTWTLRIINANTTVGSLRSWALNFTSGMLPIQNTVVTSTFVRGAMAAPYPLGAAVTGKGIGPGISLASDNTLGAFSPYQGRLYAAFTDRYNNTINPADNTDIFMMVSDDGGRTWGFPSTFNPGVTGNGGRLQVNDDVGARDGFSEGSTGVSGRPQFQPQVQVDVTTGSVVLSWLDARNDAARARVTTYVAASNNGGQIYAPQVYANRSQYAVDAITGEVVNLGPIPDNQSSGNPNTDGTFGFGTHQGLAVYGGNIYPIWSSNENSINDINGLERLNIRTAKLAISGGPRIIHSTMGAVGLPNDPINPQSPNAAPTVSAFEVTFDRPINPVTFASLLVSVYYRDTTTNGLSVPIPVQSVEFIPSGTDPANPNNRFGYTRFRIHFAPQTRVGTYSYIIKPSDPNNPGIQDRIRNPNAIAPLSPLGNYMDQNANAVTHEQTGSGQLGDAYAAPNPTSANNAAWIDGTFVPGPYDQDTLPLVLGGPRLISSHVSGAPFTSDNLVLNNTVNSIDVTFDRDMDPSSITPASILRIMGPSGEIVATATDPFTILANPLGTDPNPTSPRTYRIGFARQQLSGTYTIVLASSIRSAAGDLLDSNLNAGVALLKQTPTATTIPLTFPSTGSQNSIPIAPQQTITSTINIPETFLAQGVTLILNINYPYDPDLEASLIGPDGTVVKLFTGVGSTGTQANFNNTIFDDTATTLIQNGGPPFFGRFLPQQPLSAFNGKNVGGAWTLQIKSNAVLNSGRIGSFGNWSLSFKKSVQDSGLGELVADQTSVGFRIFTTNPIDPLAHNTWTSVGPTSTTHTTTGYGYSGQIGGIAIDSSDPSGNTVFVAGSSGGIWKTTNFLTTDPNGPTYVPLTDFGPSFGMNIGSIAVFSRNNDPKQSIVIAGTGFADGSQSNGQVIGGNTSRGVGFLRSMDGGATWTLLDSTNNNLPFSAPPGSPFQRDHLFAQLGASGQGTSTYKVVVDPKPTVEGNVIVYAALAGANGGLWRSLDTGQTWQKLSTDSVHGTTATDISLNLNSAIPNAVNNPTGNVNVINVAFQGSGVYISPNRGQSLNLMAGNGFSPLIRDLDYTPPSAISVAGGTFPSNPGRIVLARPDPLVPNPRDPQNIIYEGWLYAAVAAQDGNFLGLYMTKDNGTTWTLLQTGYAPVNGLKAALPSNDPNRPEYAPTTSSGLPGSSNYNIALTIDPTNPNIVYLGGTSVGQQSGLLRIDSSKAFDSHAAVAYDGSRPDGGLLQIRTEGRAQVKVVTDGLPSVGTVFGNFVFFDASRTQYLNLISDPDAPFQTNTTLYLDNVRSVASGGNGFTNDGSGVTWIPFDRLLLGGPSDSRPSTGLHRVISIIDPLTGHARLIFGNDQGVFTGVDDNGSISLGIGSQASPTYSRNGNLAIGQFFYGAAQPSNVAAQIAQALVYGNGVHTGIGTSNPDVLSDGDLSWVAPIEDPFLQQLRGETSGVGVQTDQQNRGIVYQYLFPGLGGNFTDFFQVSLNGSPFISRTTGLIQNSGTRDPQWTDGATYGNGLTQGNFTINPINGDQVIMSSNQGRVFATINQGSSWLVIAEPTSLDGTYAPALAFGAPDPNSPGGIGNLNNFVYAGTVGGKIFVTQTGGGTVGGGNAWTDISTGLDGSPVLKIITNPTRGNHEAYAVTHRGVFHTADSLASGSAQVWRNITSNLFSIMNPAFGNNNLSDTQAKYLSSIVADWRYVIPDNPGVANGPTHPVLYVSAESGVYRSLDDGLTWALYPNTIFDGAPRDGGMLPNVHVTDLNLSIGYIDPTTGRAVAQPGDPNDLFATTYGRGTFAIRLAPIVFPNTTAQPNNISLDPSIAAGTTPAGIPLVTPTSSRPIINGYSEQTAFGNTVLITIYDVTDPNNRKLIGGYDPTNPGTNTAANQTDAFGKYSIQVNQSAFTSNGLKTIEIQATDASGTTGNKVNFTFQLQANNLGLPVPPATPTIGLSPFDDSSNGQKITNITLPHILGLTDQNVTVELFFSVGGNPVGAALATGTSDLNGNFILQFSTPLTDGLKTVQVKATNLFGSTISLPLNFTIDTVAPSNSPSLGILPADDTGIVGDGITSNHRPRFVGTTEPGNVVVIYNSANLTVPLGQAQADTTTGQYSIQLPNDLRNGNITIVARARDIAGNQGPIGSPFNLTITTVGGDYTGDGKADFSLFFRGSQAQWLIQGATNGTPFGVGTLDVPIQGDFNGDGKEDLAYYRPSTAQWFVQGIFGGVQYGQSFVDIPVPGDYLGTGVTSIAIYRPTTGEWFIPNSPGPIPQFGGAGDIPVPGDYDGIGRTQLAVYRPSTGQFFIAGHAQPIQVGSPGQIPVPGAYDNSLTSHKVEPAVYDPASGTMTIMGPNNQLRTVQFTPGSIPVPGDYDGVGSDEPAAFDPTTNTWTIYAPGSNLPRTANFGGAKGGGVAVAAPYAYRKLPVAGDFTGVGQAQNTLFRRSNPQAQWFIPGATGPNGIAFGVGSTDIPLLGDFNGDGRSDLAVYRPSTAQWLVQGIFPANGIQFGYANVDLPAPADYYGTGTTTLATFRPTTGEWFIAGDGTPIKLGRQGDTPVPADYDGDGKADIAVFEPASSTNPTRWLIRGSSSGLQTIVYGGANDIPVPGDYDGVGRSQIAVFRPGSALWYIAGHGQPIQFGGTKDIPVPADYNGDGKIDIAVYRPSSGQLFIAGTAQPIQYGGTKDIPINAPFIYRTLSNKISATSTLDFGSQAVALSTVVTPSVSAAATNAAPTPTSTSPTPTPTSASAPPPVAARGHRRVNQQKSQANTVKAPLNRLKAAQLNGSVLASILGRLGRLGKRPS</sequence>
<geneLocation type="plasmid" evidence="5">
    <name>pSnCh</name>
</geneLocation>
<dbReference type="InterPro" id="IPR013783">
    <property type="entry name" value="Ig-like_fold"/>
</dbReference>
<dbReference type="InterPro" id="IPR028994">
    <property type="entry name" value="Integrin_alpha_N"/>
</dbReference>
<feature type="domain" description="P/Homo B" evidence="4">
    <location>
        <begin position="1106"/>
        <end position="1262"/>
    </location>
</feature>
<dbReference type="InterPro" id="IPR036278">
    <property type="entry name" value="Sialidase_sf"/>
</dbReference>
<dbReference type="PANTHER" id="PTHR39431:SF1">
    <property type="entry name" value="FRPA_C-RELATED PROTEIN"/>
    <property type="match status" value="1"/>
</dbReference>